<gene>
    <name evidence="1" type="ORF">GGR91_001993</name>
</gene>
<proteinExistence type="predicted"/>
<keyword evidence="2" id="KW-1185">Reference proteome</keyword>
<accession>A0A840B6G9</accession>
<reference evidence="1 2" key="1">
    <citation type="submission" date="2020-08" db="EMBL/GenBank/DDBJ databases">
        <title>Genomic Encyclopedia of Type Strains, Phase IV (KMG-IV): sequencing the most valuable type-strain genomes for metagenomic binning, comparative biology and taxonomic classification.</title>
        <authorList>
            <person name="Goeker M."/>
        </authorList>
    </citation>
    <scope>NUCLEOTIDE SEQUENCE [LARGE SCALE GENOMIC DNA]</scope>
    <source>
        <strain evidence="1 2">DSM 29050</strain>
    </source>
</reference>
<dbReference type="AlphaFoldDB" id="A0A840B6G9"/>
<organism evidence="1 2">
    <name type="scientific">Sphingorhabdus rigui</name>
    <dbReference type="NCBI Taxonomy" id="1282858"/>
    <lineage>
        <taxon>Bacteria</taxon>
        <taxon>Pseudomonadati</taxon>
        <taxon>Pseudomonadota</taxon>
        <taxon>Alphaproteobacteria</taxon>
        <taxon>Sphingomonadales</taxon>
        <taxon>Sphingomonadaceae</taxon>
        <taxon>Sphingorhabdus</taxon>
    </lineage>
</organism>
<name>A0A840B6G9_9SPHN</name>
<dbReference type="Proteomes" id="UP000581447">
    <property type="component" value="Unassembled WGS sequence"/>
</dbReference>
<comment type="caution">
    <text evidence="1">The sequence shown here is derived from an EMBL/GenBank/DDBJ whole genome shotgun (WGS) entry which is preliminary data.</text>
</comment>
<evidence type="ECO:0000313" key="1">
    <source>
        <dbReference type="EMBL" id="MBB3943735.1"/>
    </source>
</evidence>
<protein>
    <submittedName>
        <fullName evidence="1">Uncharacterized protein</fullName>
    </submittedName>
</protein>
<evidence type="ECO:0000313" key="2">
    <source>
        <dbReference type="Proteomes" id="UP000581447"/>
    </source>
</evidence>
<dbReference type="EMBL" id="JACIEA010000002">
    <property type="protein sequence ID" value="MBB3943735.1"/>
    <property type="molecule type" value="Genomic_DNA"/>
</dbReference>
<sequence>MPKTAVWCAVQSGANWSLTKSSLIYGIFQGISQFWAPELLLILLGNEGFRALDTQIR</sequence>